<dbReference type="InterPro" id="IPR016187">
    <property type="entry name" value="CTDL_fold"/>
</dbReference>
<dbReference type="Gene3D" id="3.10.100.10">
    <property type="entry name" value="Mannose-Binding Protein A, subunit A"/>
    <property type="match status" value="1"/>
</dbReference>
<dbReference type="OrthoDB" id="441660at2759"/>
<dbReference type="AlphaFoldDB" id="A0A4U5LVA6"/>
<evidence type="ECO:0008006" key="4">
    <source>
        <dbReference type="Google" id="ProtNLM"/>
    </source>
</evidence>
<gene>
    <name evidence="2" type="ORF">L596_029661</name>
</gene>
<dbReference type="Proteomes" id="UP000298663">
    <property type="component" value="Unassembled WGS sequence"/>
</dbReference>
<organism evidence="2 3">
    <name type="scientific">Steinernema carpocapsae</name>
    <name type="common">Entomopathogenic nematode</name>
    <dbReference type="NCBI Taxonomy" id="34508"/>
    <lineage>
        <taxon>Eukaryota</taxon>
        <taxon>Metazoa</taxon>
        <taxon>Ecdysozoa</taxon>
        <taxon>Nematoda</taxon>
        <taxon>Chromadorea</taxon>
        <taxon>Rhabditida</taxon>
        <taxon>Tylenchina</taxon>
        <taxon>Panagrolaimomorpha</taxon>
        <taxon>Strongyloidoidea</taxon>
        <taxon>Steinernematidae</taxon>
        <taxon>Steinernema</taxon>
    </lineage>
</organism>
<reference evidence="2 3" key="2">
    <citation type="journal article" date="2019" name="G3 (Bethesda)">
        <title>Hybrid Assembly of the Genome of the Entomopathogenic Nematode Steinernema carpocapsae Identifies the X-Chromosome.</title>
        <authorList>
            <person name="Serra L."/>
            <person name="Macchietto M."/>
            <person name="Macias-Munoz A."/>
            <person name="McGill C.J."/>
            <person name="Rodriguez I.M."/>
            <person name="Rodriguez B."/>
            <person name="Murad R."/>
            <person name="Mortazavi A."/>
        </authorList>
    </citation>
    <scope>NUCLEOTIDE SEQUENCE [LARGE SCALE GENOMIC DNA]</scope>
    <source>
        <strain evidence="2 3">ALL</strain>
    </source>
</reference>
<comment type="caution">
    <text evidence="2">The sequence shown here is derived from an EMBL/GenBank/DDBJ whole genome shotgun (WGS) entry which is preliminary data.</text>
</comment>
<name>A0A4U5LVA6_STECR</name>
<proteinExistence type="predicted"/>
<evidence type="ECO:0000313" key="3">
    <source>
        <dbReference type="Proteomes" id="UP000298663"/>
    </source>
</evidence>
<keyword evidence="3" id="KW-1185">Reference proteome</keyword>
<sequence length="309" mass="34718">MSSYLIFIFSSAFINLATATQNPLRYVEVSEVLAGVKQDSITVDSLNDCATIALKNRVLAIEVIKNDGEFTCNLITNVTSTSSNPSKSSRYFLVDMRNNNGVCYMKPLPTASLLPCILECDPHWTICDQLKTAKLSLIGGQKNCTWIENANRQFQLFCCPNGFNYRPVFQKCIGIFNPSNQTDQTHDQMNRICTNQHSSVVISIENYAQGKDLASMLDRMTEKPTCLRAIIGYQYPDKIPFSKSNFRWIDGSMSAYRNWYISDGELDWYRVAALYSSACGFGLKWDYVHVGYLVGTSIKIACGIPYSCS</sequence>
<dbReference type="InterPro" id="IPR016186">
    <property type="entry name" value="C-type_lectin-like/link_sf"/>
</dbReference>
<evidence type="ECO:0000256" key="1">
    <source>
        <dbReference type="SAM" id="SignalP"/>
    </source>
</evidence>
<keyword evidence="1" id="KW-0732">Signal</keyword>
<dbReference type="EMBL" id="AZBU02000012">
    <property type="protein sequence ID" value="TKR60076.1"/>
    <property type="molecule type" value="Genomic_DNA"/>
</dbReference>
<accession>A0A4U5LVA6</accession>
<dbReference type="SUPFAM" id="SSF56436">
    <property type="entry name" value="C-type lectin-like"/>
    <property type="match status" value="1"/>
</dbReference>
<feature type="signal peptide" evidence="1">
    <location>
        <begin position="1"/>
        <end position="19"/>
    </location>
</feature>
<feature type="chain" id="PRO_5020401399" description="C-type lectin domain-containing protein" evidence="1">
    <location>
        <begin position="20"/>
        <end position="309"/>
    </location>
</feature>
<protein>
    <recommendedName>
        <fullName evidence="4">C-type lectin domain-containing protein</fullName>
    </recommendedName>
</protein>
<reference evidence="2 3" key="1">
    <citation type="journal article" date="2015" name="Genome Biol.">
        <title>Comparative genomics of Steinernema reveals deeply conserved gene regulatory networks.</title>
        <authorList>
            <person name="Dillman A.R."/>
            <person name="Macchietto M."/>
            <person name="Porter C.F."/>
            <person name="Rogers A."/>
            <person name="Williams B."/>
            <person name="Antoshechkin I."/>
            <person name="Lee M.M."/>
            <person name="Goodwin Z."/>
            <person name="Lu X."/>
            <person name="Lewis E.E."/>
            <person name="Goodrich-Blair H."/>
            <person name="Stock S.P."/>
            <person name="Adams B.J."/>
            <person name="Sternberg P.W."/>
            <person name="Mortazavi A."/>
        </authorList>
    </citation>
    <scope>NUCLEOTIDE SEQUENCE [LARGE SCALE GENOMIC DNA]</scope>
    <source>
        <strain evidence="2 3">ALL</strain>
    </source>
</reference>
<evidence type="ECO:0000313" key="2">
    <source>
        <dbReference type="EMBL" id="TKR60076.1"/>
    </source>
</evidence>